<sequence length="78" mass="8460">IVEASKYSKLTCLSIYSDRAHGHYIGAYRMGSKVDQAGLRIGDRIFAINGISTTGLTNEEVDDLVIDGEAFAVLILPE</sequence>
<evidence type="ECO:0000313" key="4">
    <source>
        <dbReference type="Proteomes" id="UP001432322"/>
    </source>
</evidence>
<dbReference type="Proteomes" id="UP001432322">
    <property type="component" value="Unassembled WGS sequence"/>
</dbReference>
<organism evidence="2 4">
    <name type="scientific">Pristionchus fissidentatus</name>
    <dbReference type="NCBI Taxonomy" id="1538716"/>
    <lineage>
        <taxon>Eukaryota</taxon>
        <taxon>Metazoa</taxon>
        <taxon>Ecdysozoa</taxon>
        <taxon>Nematoda</taxon>
        <taxon>Chromadorea</taxon>
        <taxon>Rhabditida</taxon>
        <taxon>Rhabditina</taxon>
        <taxon>Diplogasteromorpha</taxon>
        <taxon>Diplogasteroidea</taxon>
        <taxon>Neodiplogasteridae</taxon>
        <taxon>Pristionchus</taxon>
    </lineage>
</organism>
<proteinExistence type="predicted"/>
<dbReference type="Gene3D" id="2.30.42.10">
    <property type="match status" value="1"/>
</dbReference>
<dbReference type="EMBL" id="BTSY01000003">
    <property type="protein sequence ID" value="GMT17110.1"/>
    <property type="molecule type" value="Genomic_DNA"/>
</dbReference>
<comment type="caution">
    <text evidence="2">The sequence shown here is derived from an EMBL/GenBank/DDBJ whole genome shotgun (WGS) entry which is preliminary data.</text>
</comment>
<reference evidence="2" key="1">
    <citation type="submission" date="2023-10" db="EMBL/GenBank/DDBJ databases">
        <title>Genome assembly of Pristionchus species.</title>
        <authorList>
            <person name="Yoshida K."/>
            <person name="Sommer R.J."/>
        </authorList>
    </citation>
    <scope>NUCLEOTIDE SEQUENCE</scope>
    <source>
        <strain evidence="2">RS5133</strain>
    </source>
</reference>
<dbReference type="EMBL" id="BTSY01000087">
    <property type="protein sequence ID" value="GMT37268.1"/>
    <property type="molecule type" value="Genomic_DNA"/>
</dbReference>
<dbReference type="SUPFAM" id="SSF50156">
    <property type="entry name" value="PDZ domain-like"/>
    <property type="match status" value="1"/>
</dbReference>
<dbReference type="InterPro" id="IPR041489">
    <property type="entry name" value="PDZ_6"/>
</dbReference>
<gene>
    <name evidence="3" type="ORF">PFISCL1PPCAC_28565</name>
    <name evidence="2" type="ORF">PFISCL1PPCAC_8407</name>
</gene>
<feature type="domain" description="PDZ" evidence="1">
    <location>
        <begin position="22"/>
        <end position="78"/>
    </location>
</feature>
<feature type="non-terminal residue" evidence="2">
    <location>
        <position position="78"/>
    </location>
</feature>
<name>A0AAV5VEU5_9BILA</name>
<dbReference type="Pfam" id="PF17820">
    <property type="entry name" value="PDZ_6"/>
    <property type="match status" value="1"/>
</dbReference>
<dbReference type="InterPro" id="IPR001478">
    <property type="entry name" value="PDZ"/>
</dbReference>
<feature type="non-terminal residue" evidence="2">
    <location>
        <position position="1"/>
    </location>
</feature>
<dbReference type="InterPro" id="IPR036034">
    <property type="entry name" value="PDZ_sf"/>
</dbReference>
<dbReference type="PROSITE" id="PS50106">
    <property type="entry name" value="PDZ"/>
    <property type="match status" value="1"/>
</dbReference>
<accession>A0AAV5VEU5</accession>
<dbReference type="AlphaFoldDB" id="A0AAV5VEU5"/>
<evidence type="ECO:0000259" key="1">
    <source>
        <dbReference type="PROSITE" id="PS50106"/>
    </source>
</evidence>
<evidence type="ECO:0000313" key="2">
    <source>
        <dbReference type="EMBL" id="GMT17110.1"/>
    </source>
</evidence>
<keyword evidence="4" id="KW-1185">Reference proteome</keyword>
<evidence type="ECO:0000313" key="3">
    <source>
        <dbReference type="EMBL" id="GMT37268.1"/>
    </source>
</evidence>
<protein>
    <recommendedName>
        <fullName evidence="1">PDZ domain-containing protein</fullName>
    </recommendedName>
</protein>